<gene>
    <name evidence="2" type="ORF">HWA77_21080</name>
</gene>
<evidence type="ECO:0000313" key="3">
    <source>
        <dbReference type="Proteomes" id="UP000533429"/>
    </source>
</evidence>
<proteinExistence type="predicted"/>
<dbReference type="AlphaFoldDB" id="A0A850QSN1"/>
<keyword evidence="1" id="KW-0732">Signal</keyword>
<feature type="chain" id="PRO_5032829602" evidence="1">
    <location>
        <begin position="24"/>
        <end position="527"/>
    </location>
</feature>
<evidence type="ECO:0000313" key="2">
    <source>
        <dbReference type="EMBL" id="NVP02707.1"/>
    </source>
</evidence>
<dbReference type="InterPro" id="IPR022562">
    <property type="entry name" value="DUF3466"/>
</dbReference>
<feature type="non-terminal residue" evidence="2">
    <location>
        <position position="527"/>
    </location>
</feature>
<organism evidence="2 3">
    <name type="scientific">Photobacterium damselae subsp. damselae</name>
    <name type="common">Listonella damsela</name>
    <dbReference type="NCBI Taxonomy" id="85581"/>
    <lineage>
        <taxon>Bacteria</taxon>
        <taxon>Pseudomonadati</taxon>
        <taxon>Pseudomonadota</taxon>
        <taxon>Gammaproteobacteria</taxon>
        <taxon>Vibrionales</taxon>
        <taxon>Vibrionaceae</taxon>
        <taxon>Photobacterium</taxon>
    </lineage>
</organism>
<dbReference type="Proteomes" id="UP000533429">
    <property type="component" value="Unassembled WGS sequence"/>
</dbReference>
<reference evidence="2 3" key="1">
    <citation type="submission" date="2020-06" db="EMBL/GenBank/DDBJ databases">
        <title>Photobacterium damselae subsp. damselae comparative genomics.</title>
        <authorList>
            <person name="Osorio C.R."/>
        </authorList>
    </citation>
    <scope>NUCLEOTIDE SEQUENCE [LARGE SCALE GENOMIC DNA]</scope>
    <source>
        <strain evidence="2 3">TW250/03</strain>
    </source>
</reference>
<protein>
    <submittedName>
        <fullName evidence="2">DUF3466 family protein</fullName>
    </submittedName>
</protein>
<dbReference type="Pfam" id="PF11949">
    <property type="entry name" value="DUF3466"/>
    <property type="match status" value="1"/>
</dbReference>
<feature type="signal peptide" evidence="1">
    <location>
        <begin position="1"/>
        <end position="23"/>
    </location>
</feature>
<accession>A0A850QSN1</accession>
<comment type="caution">
    <text evidence="2">The sequence shown here is derived from an EMBL/GenBank/DDBJ whole genome shotgun (WGS) entry which is preliminary data.</text>
</comment>
<dbReference type="EMBL" id="JABXOR010001358">
    <property type="protein sequence ID" value="NVP02707.1"/>
    <property type="molecule type" value="Genomic_DNA"/>
</dbReference>
<evidence type="ECO:0000256" key="1">
    <source>
        <dbReference type="SAM" id="SignalP"/>
    </source>
</evidence>
<sequence>MQHKMLKLSTLAVLIAGVTQAQAAVYKVVEVPDNSDLTSLDYFSDANMQLPVNYIQSPEFSASAISQSSTDSCFTSDCGDASDSIVVGQGRWGFDGLSLKDTVPFLSDNYQHINDREELERYCRDNLGFNTCDTWAKERYYGKNYNNDGTHDFTGIGGLQRQQAIWNRGYFANTLSMVDGNRVDTFANDGSKYGDSSIFNDQTIINTSTHVTADAVTNGIINENGQQIVYGITSSAVFDNDGHKIRAFNKRGFVNIGDSTKLALNPVTSKAELVNRMGQTQANGAVVYNGKLLVVGSAAYAPSFYYFKDSKGPNTSLSNKNLAFDSDKLPSTSDGGGINIGVSFNDDNFKRCFITNEPQGLSSQPTAKQVYDSFECQFSTFANEAAFWSVDLNTSAVTAGTILTPDLYVLDDSDRDRSYQASARAISIVNEKPVAVGFSTFDVNNDYYANSASIFKGTDNNGSLTWSREFIPGLAIKQGDDRKYSYTTATDINDNGVVIGVGKNYTVEDRSYPESMFVYKLGDSKPT</sequence>
<name>A0A850QSN1_PHODD</name>